<sequence length="343" mass="38345">MAAKGSCSLQPATLAMMQKRQYADHPLLPGITYGLFEGELNHGTRILTHSGEVDSFESWMVLIPSAEIGIYVVANSSDSGTVMHERLVQAVADILLPSAPLPVVEPGENASFPVEQAAGSYSYSISPQHSWGRWVRLLELSVYHVTVKGQQVWIQRPGSTGEGSLFVPVKDGVYQEKGGKQRVWFHKKNGVWQMTGLEGVTMVGSGILNSSLWQLLFYGSQALLWLIVLVVWAVRYIFSWLTGGSRAPFSQLHWVALLFTIYVPVQLMVGLRNMQFGFPGWYKWGICSLPLLASLLAVWMIWSRLRAALGLDKKTIWLCAAAFAAWMFTVFLLYWNMLSIHYV</sequence>
<accession>A0ABT9CMI4</accession>
<dbReference type="EMBL" id="JAUQTB010000023">
    <property type="protein sequence ID" value="MDO7908803.1"/>
    <property type="molecule type" value="Genomic_DNA"/>
</dbReference>
<proteinExistence type="predicted"/>
<organism evidence="2 3">
    <name type="scientific">Paenibacillus lacisoli</name>
    <dbReference type="NCBI Taxonomy" id="3064525"/>
    <lineage>
        <taxon>Bacteria</taxon>
        <taxon>Bacillati</taxon>
        <taxon>Bacillota</taxon>
        <taxon>Bacilli</taxon>
        <taxon>Bacillales</taxon>
        <taxon>Paenibacillaceae</taxon>
        <taxon>Paenibacillus</taxon>
    </lineage>
</organism>
<evidence type="ECO:0000256" key="1">
    <source>
        <dbReference type="SAM" id="Phobius"/>
    </source>
</evidence>
<evidence type="ECO:0008006" key="4">
    <source>
        <dbReference type="Google" id="ProtNLM"/>
    </source>
</evidence>
<dbReference type="Gene3D" id="3.40.710.10">
    <property type="entry name" value="DD-peptidase/beta-lactamase superfamily"/>
    <property type="match status" value="1"/>
</dbReference>
<reference evidence="2 3" key="1">
    <citation type="submission" date="2023-07" db="EMBL/GenBank/DDBJ databases">
        <title>Paenibacillus sp. JX-17 nov. isolated from soil.</title>
        <authorList>
            <person name="Wan Y."/>
            <person name="Liu B."/>
        </authorList>
    </citation>
    <scope>NUCLEOTIDE SEQUENCE [LARGE SCALE GENOMIC DNA]</scope>
    <source>
        <strain evidence="2 3">JX-17</strain>
    </source>
</reference>
<name>A0ABT9CMI4_9BACL</name>
<evidence type="ECO:0000313" key="3">
    <source>
        <dbReference type="Proteomes" id="UP001240171"/>
    </source>
</evidence>
<feature type="transmembrane region" description="Helical" evidence="1">
    <location>
        <begin position="281"/>
        <end position="303"/>
    </location>
</feature>
<dbReference type="SUPFAM" id="SSF56601">
    <property type="entry name" value="beta-lactamase/transpeptidase-like"/>
    <property type="match status" value="1"/>
</dbReference>
<keyword evidence="1" id="KW-0472">Membrane</keyword>
<feature type="transmembrane region" description="Helical" evidence="1">
    <location>
        <begin position="215"/>
        <end position="238"/>
    </location>
</feature>
<protein>
    <recommendedName>
        <fullName evidence="4">Beta-lactamase-related domain-containing protein</fullName>
    </recommendedName>
</protein>
<gene>
    <name evidence="2" type="ORF">Q5741_20675</name>
</gene>
<feature type="transmembrane region" description="Helical" evidence="1">
    <location>
        <begin position="315"/>
        <end position="335"/>
    </location>
</feature>
<keyword evidence="1" id="KW-1133">Transmembrane helix</keyword>
<dbReference type="InterPro" id="IPR012338">
    <property type="entry name" value="Beta-lactam/transpept-like"/>
</dbReference>
<dbReference type="Proteomes" id="UP001240171">
    <property type="component" value="Unassembled WGS sequence"/>
</dbReference>
<keyword evidence="3" id="KW-1185">Reference proteome</keyword>
<feature type="transmembrane region" description="Helical" evidence="1">
    <location>
        <begin position="250"/>
        <end position="269"/>
    </location>
</feature>
<comment type="caution">
    <text evidence="2">The sequence shown here is derived from an EMBL/GenBank/DDBJ whole genome shotgun (WGS) entry which is preliminary data.</text>
</comment>
<keyword evidence="1" id="KW-0812">Transmembrane</keyword>
<evidence type="ECO:0000313" key="2">
    <source>
        <dbReference type="EMBL" id="MDO7908803.1"/>
    </source>
</evidence>